<dbReference type="SUPFAM" id="SSF48498">
    <property type="entry name" value="Tetracyclin repressor-like, C-terminal domain"/>
    <property type="match status" value="1"/>
</dbReference>
<feature type="domain" description="HTH tetR-type" evidence="5">
    <location>
        <begin position="13"/>
        <end position="72"/>
    </location>
</feature>
<feature type="DNA-binding region" description="H-T-H motif" evidence="4">
    <location>
        <begin position="35"/>
        <end position="54"/>
    </location>
</feature>
<proteinExistence type="predicted"/>
<dbReference type="EMBL" id="BAAAHE010000045">
    <property type="protein sequence ID" value="GAA0633744.1"/>
    <property type="molecule type" value="Genomic_DNA"/>
</dbReference>
<dbReference type="SUPFAM" id="SSF46689">
    <property type="entry name" value="Homeodomain-like"/>
    <property type="match status" value="1"/>
</dbReference>
<evidence type="ECO:0000259" key="5">
    <source>
        <dbReference type="PROSITE" id="PS50977"/>
    </source>
</evidence>
<gene>
    <name evidence="6" type="ORF">GCM10009547_42150</name>
</gene>
<dbReference type="InterPro" id="IPR009057">
    <property type="entry name" value="Homeodomain-like_sf"/>
</dbReference>
<organism evidence="6 7">
    <name type="scientific">Sporichthya brevicatena</name>
    <dbReference type="NCBI Taxonomy" id="171442"/>
    <lineage>
        <taxon>Bacteria</taxon>
        <taxon>Bacillati</taxon>
        <taxon>Actinomycetota</taxon>
        <taxon>Actinomycetes</taxon>
        <taxon>Sporichthyales</taxon>
        <taxon>Sporichthyaceae</taxon>
        <taxon>Sporichthya</taxon>
    </lineage>
</organism>
<dbReference type="RefSeq" id="WP_344608502.1">
    <property type="nucleotide sequence ID" value="NZ_BAAAHE010000045.1"/>
</dbReference>
<sequence length="215" mass="23809">MTAPEKPLRADAARNRERILAAAEEVFAARGLEATLDDIAAHAGLGVGTVYRRFENREALVDALFEERLRDVAALAARAREEADSWQGLRRLLESLGEVVARDQGLFEVLIGRPGGREEVRETMLPIVTAVFERAQADGHLRADAAPTDFPMLLRMLGGIAEASREVRPDVWRRYLELLLDGLRAERSDVTSFTVPPLVPAEIDSINEAGRTSRR</sequence>
<keyword evidence="7" id="KW-1185">Reference proteome</keyword>
<evidence type="ECO:0000256" key="3">
    <source>
        <dbReference type="ARBA" id="ARBA00023163"/>
    </source>
</evidence>
<accession>A0ABP3SHA2</accession>
<evidence type="ECO:0000313" key="7">
    <source>
        <dbReference type="Proteomes" id="UP001500957"/>
    </source>
</evidence>
<dbReference type="PRINTS" id="PR00455">
    <property type="entry name" value="HTHTETR"/>
</dbReference>
<dbReference type="Pfam" id="PF21597">
    <property type="entry name" value="TetR_C_43"/>
    <property type="match status" value="1"/>
</dbReference>
<reference evidence="7" key="1">
    <citation type="journal article" date="2019" name="Int. J. Syst. Evol. Microbiol.">
        <title>The Global Catalogue of Microorganisms (GCM) 10K type strain sequencing project: providing services to taxonomists for standard genome sequencing and annotation.</title>
        <authorList>
            <consortium name="The Broad Institute Genomics Platform"/>
            <consortium name="The Broad Institute Genome Sequencing Center for Infectious Disease"/>
            <person name="Wu L."/>
            <person name="Ma J."/>
        </authorList>
    </citation>
    <scope>NUCLEOTIDE SEQUENCE [LARGE SCALE GENOMIC DNA]</scope>
    <source>
        <strain evidence="7">JCM 10671</strain>
    </source>
</reference>
<name>A0ABP3SHA2_9ACTN</name>
<dbReference type="PROSITE" id="PS50977">
    <property type="entry name" value="HTH_TETR_2"/>
    <property type="match status" value="1"/>
</dbReference>
<dbReference type="InterPro" id="IPR050109">
    <property type="entry name" value="HTH-type_TetR-like_transc_reg"/>
</dbReference>
<protein>
    <submittedName>
        <fullName evidence="6">TetR/AcrR family transcriptional regulator</fullName>
    </submittedName>
</protein>
<evidence type="ECO:0000256" key="2">
    <source>
        <dbReference type="ARBA" id="ARBA00023125"/>
    </source>
</evidence>
<dbReference type="PANTHER" id="PTHR30055">
    <property type="entry name" value="HTH-TYPE TRANSCRIPTIONAL REGULATOR RUTR"/>
    <property type="match status" value="1"/>
</dbReference>
<keyword evidence="3" id="KW-0804">Transcription</keyword>
<evidence type="ECO:0000313" key="6">
    <source>
        <dbReference type="EMBL" id="GAA0633744.1"/>
    </source>
</evidence>
<keyword evidence="1" id="KW-0805">Transcription regulation</keyword>
<keyword evidence="2 4" id="KW-0238">DNA-binding</keyword>
<dbReference type="InterPro" id="IPR036271">
    <property type="entry name" value="Tet_transcr_reg_TetR-rel_C_sf"/>
</dbReference>
<dbReference type="Gene3D" id="1.10.357.10">
    <property type="entry name" value="Tetracycline Repressor, domain 2"/>
    <property type="match status" value="1"/>
</dbReference>
<comment type="caution">
    <text evidence="6">The sequence shown here is derived from an EMBL/GenBank/DDBJ whole genome shotgun (WGS) entry which is preliminary data.</text>
</comment>
<dbReference type="PANTHER" id="PTHR30055:SF234">
    <property type="entry name" value="HTH-TYPE TRANSCRIPTIONAL REGULATOR BETI"/>
    <property type="match status" value="1"/>
</dbReference>
<evidence type="ECO:0000256" key="1">
    <source>
        <dbReference type="ARBA" id="ARBA00023015"/>
    </source>
</evidence>
<evidence type="ECO:0000256" key="4">
    <source>
        <dbReference type="PROSITE-ProRule" id="PRU00335"/>
    </source>
</evidence>
<dbReference type="Pfam" id="PF00440">
    <property type="entry name" value="TetR_N"/>
    <property type="match status" value="1"/>
</dbReference>
<dbReference type="Proteomes" id="UP001500957">
    <property type="component" value="Unassembled WGS sequence"/>
</dbReference>
<dbReference type="InterPro" id="IPR001647">
    <property type="entry name" value="HTH_TetR"/>
</dbReference>
<dbReference type="InterPro" id="IPR049445">
    <property type="entry name" value="TetR_SbtR-like_C"/>
</dbReference>